<accession>A0AC35G9M5</accession>
<protein>
    <submittedName>
        <fullName evidence="2">LIM zinc-binding domain-containing protein</fullName>
    </submittedName>
</protein>
<evidence type="ECO:0000313" key="1">
    <source>
        <dbReference type="Proteomes" id="UP000887580"/>
    </source>
</evidence>
<evidence type="ECO:0000313" key="2">
    <source>
        <dbReference type="WBParaSite" id="PS1159_v2.g293.t1"/>
    </source>
</evidence>
<proteinExistence type="predicted"/>
<dbReference type="WBParaSite" id="PS1159_v2.g293.t1">
    <property type="protein sequence ID" value="PS1159_v2.g293.t1"/>
    <property type="gene ID" value="PS1159_v2.g293"/>
</dbReference>
<name>A0AC35G9M5_9BILA</name>
<organism evidence="1 2">
    <name type="scientific">Panagrolaimus sp. PS1159</name>
    <dbReference type="NCBI Taxonomy" id="55785"/>
    <lineage>
        <taxon>Eukaryota</taxon>
        <taxon>Metazoa</taxon>
        <taxon>Ecdysozoa</taxon>
        <taxon>Nematoda</taxon>
        <taxon>Chromadorea</taxon>
        <taxon>Rhabditida</taxon>
        <taxon>Tylenchina</taxon>
        <taxon>Panagrolaimomorpha</taxon>
        <taxon>Panagrolaimoidea</taxon>
        <taxon>Panagrolaimidae</taxon>
        <taxon>Panagrolaimus</taxon>
    </lineage>
</organism>
<dbReference type="Proteomes" id="UP000887580">
    <property type="component" value="Unplaced"/>
</dbReference>
<sequence>MDLSEISSSSTSAGSSSMDGSVHPIHYDRRGFEDEPTQQVLRLKLSDQICHRCGFLILDRHLLRVTNNFYHESCLRCVLCDKTFIDLETCFIKANQVFCKEDYLK</sequence>
<reference evidence="2" key="1">
    <citation type="submission" date="2022-11" db="UniProtKB">
        <authorList>
            <consortium name="WormBaseParasite"/>
        </authorList>
    </citation>
    <scope>IDENTIFICATION</scope>
</reference>